<sequence>MKKIVIFGVGLIGGSFALALKAANKNPKTGLQIVGVGRSQASLQRALALGIIDTIAASVEEAMADADLVLIAAPVAQTAAILTSICPYLQAGTIVTDAGSTKSDVEAAARAVLGNKIAQFVPGHPIAGRESNGPDAAIVDLYIGKKVVLTPLPENTAEDVAKVAAAWRLCGAIIHQLSPQQHDEIFAAVSHFPHMLAYALVDQIANKSQADVMFQYAASGFRDFTRIAGSSPEMWRDISLANRHALLGELSVYQAQLMRLRHLLEAGDGAGLEAIYSNAQQARHDWITAIESAEKQNKEGGN</sequence>
<evidence type="ECO:0000256" key="4">
    <source>
        <dbReference type="ARBA" id="ARBA00022498"/>
    </source>
</evidence>
<evidence type="ECO:0000256" key="2">
    <source>
        <dbReference type="ARBA" id="ARBA00007964"/>
    </source>
</evidence>
<evidence type="ECO:0000256" key="5">
    <source>
        <dbReference type="ARBA" id="ARBA00022605"/>
    </source>
</evidence>
<dbReference type="SUPFAM" id="SSF51735">
    <property type="entry name" value="NAD(P)-binding Rossmann-fold domains"/>
    <property type="match status" value="1"/>
</dbReference>
<evidence type="ECO:0000256" key="8">
    <source>
        <dbReference type="ARBA" id="ARBA00023141"/>
    </source>
</evidence>
<dbReference type="AlphaFoldDB" id="A0A843YX22"/>
<comment type="similarity">
    <text evidence="2">Belongs to the prephenate/arogenate dehydrogenase family.</text>
</comment>
<comment type="catalytic activity">
    <reaction evidence="9">
        <text>prephenate + NAD(+) = 3-(4-hydroxyphenyl)pyruvate + CO2 + NADH</text>
        <dbReference type="Rhea" id="RHEA:13869"/>
        <dbReference type="ChEBI" id="CHEBI:16526"/>
        <dbReference type="ChEBI" id="CHEBI:29934"/>
        <dbReference type="ChEBI" id="CHEBI:36242"/>
        <dbReference type="ChEBI" id="CHEBI:57540"/>
        <dbReference type="ChEBI" id="CHEBI:57945"/>
        <dbReference type="EC" id="1.3.1.12"/>
    </reaction>
</comment>
<dbReference type="SUPFAM" id="SSF48179">
    <property type="entry name" value="6-phosphogluconate dehydrogenase C-terminal domain-like"/>
    <property type="match status" value="1"/>
</dbReference>
<dbReference type="PANTHER" id="PTHR21363:SF0">
    <property type="entry name" value="PREPHENATE DEHYDROGENASE [NADP(+)]"/>
    <property type="match status" value="1"/>
</dbReference>
<dbReference type="EC" id="1.3.1.12" evidence="3"/>
<evidence type="ECO:0000256" key="6">
    <source>
        <dbReference type="ARBA" id="ARBA00023002"/>
    </source>
</evidence>
<evidence type="ECO:0000256" key="1">
    <source>
        <dbReference type="ARBA" id="ARBA00005067"/>
    </source>
</evidence>
<dbReference type="InterPro" id="IPR046826">
    <property type="entry name" value="PDH_N"/>
</dbReference>
<evidence type="ECO:0000256" key="7">
    <source>
        <dbReference type="ARBA" id="ARBA00023027"/>
    </source>
</evidence>
<accession>A0A843YX22</accession>
<dbReference type="Gene3D" id="3.40.50.720">
    <property type="entry name" value="NAD(P)-binding Rossmann-like Domain"/>
    <property type="match status" value="1"/>
</dbReference>
<comment type="pathway">
    <text evidence="1">Amino-acid biosynthesis; L-tyrosine biosynthesis; (4-hydroxyphenyl)pyruvate from prephenate (NAD(+) route): step 1/1.</text>
</comment>
<dbReference type="Gene3D" id="1.10.3660.10">
    <property type="entry name" value="6-phosphogluconate dehydrogenase C-terminal like domain"/>
    <property type="match status" value="1"/>
</dbReference>
<dbReference type="Proteomes" id="UP000451565">
    <property type="component" value="Unassembled WGS sequence"/>
</dbReference>
<dbReference type="InterPro" id="IPR050812">
    <property type="entry name" value="Preph/Arog_dehydrog"/>
</dbReference>
<keyword evidence="6" id="KW-0560">Oxidoreductase</keyword>
<organism evidence="11 12">
    <name type="scientific">Glaciimonas soli</name>
    <dbReference type="NCBI Taxonomy" id="2590999"/>
    <lineage>
        <taxon>Bacteria</taxon>
        <taxon>Pseudomonadati</taxon>
        <taxon>Pseudomonadota</taxon>
        <taxon>Betaproteobacteria</taxon>
        <taxon>Burkholderiales</taxon>
        <taxon>Oxalobacteraceae</taxon>
        <taxon>Glaciimonas</taxon>
    </lineage>
</organism>
<feature type="domain" description="Prephenate/arogenate dehydrogenase" evidence="10">
    <location>
        <begin position="2"/>
        <end position="294"/>
    </location>
</feature>
<name>A0A843YX22_9BURK</name>
<dbReference type="RefSeq" id="WP_322741694.1">
    <property type="nucleotide sequence ID" value="NZ_WINI01000009.1"/>
</dbReference>
<dbReference type="EMBL" id="WINI01000009">
    <property type="protein sequence ID" value="MQR02547.1"/>
    <property type="molecule type" value="Genomic_DNA"/>
</dbReference>
<protein>
    <recommendedName>
        <fullName evidence="3">prephenate dehydrogenase</fullName>
        <ecNumber evidence="3">1.3.1.12</ecNumber>
    </recommendedName>
</protein>
<keyword evidence="5" id="KW-0028">Amino-acid biosynthesis</keyword>
<dbReference type="GO" id="GO:0008977">
    <property type="term" value="F:prephenate dehydrogenase (NAD+) activity"/>
    <property type="evidence" value="ECO:0007669"/>
    <property type="project" value="UniProtKB-EC"/>
</dbReference>
<dbReference type="GO" id="GO:0004665">
    <property type="term" value="F:prephenate dehydrogenase (NADP+) activity"/>
    <property type="evidence" value="ECO:0007669"/>
    <property type="project" value="InterPro"/>
</dbReference>
<evidence type="ECO:0000259" key="10">
    <source>
        <dbReference type="PROSITE" id="PS51176"/>
    </source>
</evidence>
<evidence type="ECO:0000256" key="3">
    <source>
        <dbReference type="ARBA" id="ARBA00012068"/>
    </source>
</evidence>
<dbReference type="PANTHER" id="PTHR21363">
    <property type="entry name" value="PREPHENATE DEHYDROGENASE"/>
    <property type="match status" value="1"/>
</dbReference>
<dbReference type="GO" id="GO:0006571">
    <property type="term" value="P:tyrosine biosynthetic process"/>
    <property type="evidence" value="ECO:0007669"/>
    <property type="project" value="UniProtKB-KW"/>
</dbReference>
<dbReference type="InterPro" id="IPR008927">
    <property type="entry name" value="6-PGluconate_DH-like_C_sf"/>
</dbReference>
<evidence type="ECO:0000313" key="12">
    <source>
        <dbReference type="Proteomes" id="UP000451565"/>
    </source>
</evidence>
<dbReference type="InterPro" id="IPR036291">
    <property type="entry name" value="NAD(P)-bd_dom_sf"/>
</dbReference>
<gene>
    <name evidence="11" type="ORF">GEV47_17865</name>
</gene>
<dbReference type="InterPro" id="IPR046825">
    <property type="entry name" value="PDH_C"/>
</dbReference>
<reference evidence="11 12" key="1">
    <citation type="submission" date="2019-10" db="EMBL/GenBank/DDBJ databases">
        <title>Glaciimonas soli sp. nov., a psychrophilic bacterium isolated from the forest soil of a high elevation mountain in Taiwan.</title>
        <authorList>
            <person name="Wang L.-T."/>
            <person name="Shieh W.Y."/>
        </authorList>
    </citation>
    <scope>NUCLEOTIDE SEQUENCE [LARGE SCALE GENOMIC DNA]</scope>
    <source>
        <strain evidence="11 12">GS1</strain>
    </source>
</reference>
<keyword evidence="8" id="KW-0057">Aromatic amino acid biosynthesis</keyword>
<dbReference type="Pfam" id="PF20463">
    <property type="entry name" value="PDH_C"/>
    <property type="match status" value="1"/>
</dbReference>
<keyword evidence="4" id="KW-0827">Tyrosine biosynthesis</keyword>
<dbReference type="FunFam" id="1.10.3660.10:FF:000003">
    <property type="entry name" value="Prephenate dehydrogenase"/>
    <property type="match status" value="1"/>
</dbReference>
<dbReference type="PROSITE" id="PS51176">
    <property type="entry name" value="PDH_ADH"/>
    <property type="match status" value="1"/>
</dbReference>
<dbReference type="GO" id="GO:0070403">
    <property type="term" value="F:NAD+ binding"/>
    <property type="evidence" value="ECO:0007669"/>
    <property type="project" value="InterPro"/>
</dbReference>
<dbReference type="Pfam" id="PF02153">
    <property type="entry name" value="PDH_N"/>
    <property type="match status" value="1"/>
</dbReference>
<dbReference type="InterPro" id="IPR003099">
    <property type="entry name" value="Prephen_DH"/>
</dbReference>
<evidence type="ECO:0000256" key="9">
    <source>
        <dbReference type="ARBA" id="ARBA00049260"/>
    </source>
</evidence>
<evidence type="ECO:0000313" key="11">
    <source>
        <dbReference type="EMBL" id="MQR02547.1"/>
    </source>
</evidence>
<keyword evidence="7" id="KW-0520">NAD</keyword>
<proteinExistence type="inferred from homology"/>
<keyword evidence="12" id="KW-1185">Reference proteome</keyword>
<comment type="caution">
    <text evidence="11">The sequence shown here is derived from an EMBL/GenBank/DDBJ whole genome shotgun (WGS) entry which is preliminary data.</text>
</comment>
<dbReference type="FunFam" id="3.40.50.720:FF:000208">
    <property type="entry name" value="Prephenate dehydrogenase"/>
    <property type="match status" value="1"/>
</dbReference>